<proteinExistence type="predicted"/>
<evidence type="ECO:0000313" key="1">
    <source>
        <dbReference type="EMBL" id="QNR30076.1"/>
    </source>
</evidence>
<dbReference type="EMBL" id="CP060134">
    <property type="protein sequence ID" value="QNR34599.1"/>
    <property type="molecule type" value="Genomic_DNA"/>
</dbReference>
<name>A0A7H0VWH8_SALET</name>
<organism evidence="1">
    <name type="scientific">Salmonella enterica subsp. enterica serovar London</name>
    <dbReference type="NCBI Taxonomy" id="149390"/>
    <lineage>
        <taxon>Bacteria</taxon>
        <taxon>Pseudomonadati</taxon>
        <taxon>Pseudomonadota</taxon>
        <taxon>Gammaproteobacteria</taxon>
        <taxon>Enterobacterales</taxon>
        <taxon>Enterobacteriaceae</taxon>
        <taxon>Salmonella</taxon>
    </lineage>
</organism>
<reference evidence="2" key="2">
    <citation type="submission" date="2020-07" db="EMBL/GenBank/DDBJ databases">
        <title>RmtB-producing Salmonella London in pigs.</title>
        <authorList>
            <person name="Wang J."/>
            <person name="Wang Z.Y."/>
            <person name="Wang Y."/>
            <person name="Jiao X."/>
        </authorList>
    </citation>
    <scope>NUCLEOTIDE SEQUENCE</scope>
    <source>
        <strain evidence="2">HA1-SP5</strain>
    </source>
</reference>
<evidence type="ECO:0000313" key="2">
    <source>
        <dbReference type="EMBL" id="QNR34599.1"/>
    </source>
</evidence>
<sequence length="213" mass="23963">MEKVIIELDNRWELADFAVLTKEYLQLYGFFYGLKGGSRGYSTMPWEGGHSVVNFFRGAYSATPPDLRPVVKKIQYASPGFIELSALIDISWQIAELVTAVGGSILAANKVYDQVMRTYRQREWAKLKSEKLRIQNQIKEIELVSDAVKSLESVMALSEEQRKNLVQLSGADELVQLKILLAVYRRLSPLVELQNSGKANFSAGKNKNLKASD</sequence>
<dbReference type="AlphaFoldDB" id="A0A7H0VWH8"/>
<gene>
    <name evidence="1" type="ORF">H2O76_004322</name>
    <name evidence="2" type="ORF">H3A31_004324</name>
</gene>
<dbReference type="RefSeq" id="WP_000416606.1">
    <property type="nucleotide sequence ID" value="NZ_CP060132.1"/>
</dbReference>
<dbReference type="EMBL" id="CP060132">
    <property type="protein sequence ID" value="QNR30076.1"/>
    <property type="molecule type" value="Genomic_DNA"/>
</dbReference>
<protein>
    <submittedName>
        <fullName evidence="1">Uncharacterized protein</fullName>
    </submittedName>
</protein>
<dbReference type="GeneID" id="75169354"/>
<reference evidence="1" key="1">
    <citation type="submission" date="2020-07" db="EMBL/GenBank/DDBJ databases">
        <title>RmtB-producing Salmonella London in pig.</title>
        <authorList>
            <person name="Wang J."/>
            <person name="Wang Y."/>
            <person name="Wang Z.Y."/>
            <person name="Jiao X."/>
        </authorList>
    </citation>
    <scope>NUCLEOTIDE SEQUENCE</scope>
    <source>
        <strain evidence="1">HA3-IN1</strain>
    </source>
</reference>
<accession>A0A7H0VWH8</accession>